<dbReference type="EMBL" id="KV419428">
    <property type="protein sequence ID" value="KZS89302.1"/>
    <property type="molecule type" value="Genomic_DNA"/>
</dbReference>
<sequence length="72" mass="8163">MGERARLQRLQKTVYRDADHRLTYDQGVRRECPLGPQPPVHTPAMMRVYYSPPTEGKCPALRRGHAAGPALH</sequence>
<protein>
    <submittedName>
        <fullName evidence="1">Uncharacterized protein</fullName>
    </submittedName>
</protein>
<reference evidence="1 2" key="1">
    <citation type="journal article" date="2016" name="Mol. Biol. Evol.">
        <title>Comparative Genomics of Early-Diverging Mushroom-Forming Fungi Provides Insights into the Origins of Lignocellulose Decay Capabilities.</title>
        <authorList>
            <person name="Nagy L.G."/>
            <person name="Riley R."/>
            <person name="Tritt A."/>
            <person name="Adam C."/>
            <person name="Daum C."/>
            <person name="Floudas D."/>
            <person name="Sun H."/>
            <person name="Yadav J.S."/>
            <person name="Pangilinan J."/>
            <person name="Larsson K.H."/>
            <person name="Matsuura K."/>
            <person name="Barry K."/>
            <person name="Labutti K."/>
            <person name="Kuo R."/>
            <person name="Ohm R.A."/>
            <person name="Bhattacharya S.S."/>
            <person name="Shirouzu T."/>
            <person name="Yoshinaga Y."/>
            <person name="Martin F.M."/>
            <person name="Grigoriev I.V."/>
            <person name="Hibbett D.S."/>
        </authorList>
    </citation>
    <scope>NUCLEOTIDE SEQUENCE [LARGE SCALE GENOMIC DNA]</scope>
    <source>
        <strain evidence="1 2">HHB9708</strain>
    </source>
</reference>
<dbReference type="Proteomes" id="UP000076722">
    <property type="component" value="Unassembled WGS sequence"/>
</dbReference>
<evidence type="ECO:0000313" key="2">
    <source>
        <dbReference type="Proteomes" id="UP000076722"/>
    </source>
</evidence>
<name>A0A164Q3T8_9AGAM</name>
<dbReference type="AlphaFoldDB" id="A0A164Q3T8"/>
<gene>
    <name evidence="1" type="ORF">SISNIDRAFT_458779</name>
</gene>
<evidence type="ECO:0000313" key="1">
    <source>
        <dbReference type="EMBL" id="KZS89302.1"/>
    </source>
</evidence>
<organism evidence="1 2">
    <name type="scientific">Sistotremastrum niveocremeum HHB9708</name>
    <dbReference type="NCBI Taxonomy" id="1314777"/>
    <lineage>
        <taxon>Eukaryota</taxon>
        <taxon>Fungi</taxon>
        <taxon>Dikarya</taxon>
        <taxon>Basidiomycota</taxon>
        <taxon>Agaricomycotina</taxon>
        <taxon>Agaricomycetes</taxon>
        <taxon>Sistotremastrales</taxon>
        <taxon>Sistotremastraceae</taxon>
        <taxon>Sertulicium</taxon>
        <taxon>Sertulicium niveocremeum</taxon>
    </lineage>
</organism>
<keyword evidence="2" id="KW-1185">Reference proteome</keyword>
<accession>A0A164Q3T8</accession>
<proteinExistence type="predicted"/>